<comment type="similarity">
    <text evidence="2 6">Belongs to the flagella basal body rod proteins family.</text>
</comment>
<protein>
    <recommendedName>
        <fullName evidence="3 6">Flagellar basal body rod protein FlgB</fullName>
    </recommendedName>
</protein>
<keyword evidence="8" id="KW-0969">Cilium</keyword>
<keyword evidence="8" id="KW-0966">Cell projection</keyword>
<comment type="subcellular location">
    <subcellularLocation>
        <location evidence="1 6">Bacterial flagellum basal body</location>
    </subcellularLocation>
</comment>
<dbReference type="InterPro" id="IPR001444">
    <property type="entry name" value="Flag_bb_rod_N"/>
</dbReference>
<organism evidence="8 9">
    <name type="scientific">Paenibacillus tyrfis</name>
    <dbReference type="NCBI Taxonomy" id="1501230"/>
    <lineage>
        <taxon>Bacteria</taxon>
        <taxon>Bacillati</taxon>
        <taxon>Bacillota</taxon>
        <taxon>Bacilli</taxon>
        <taxon>Bacillales</taxon>
        <taxon>Paenibacillaceae</taxon>
        <taxon>Paenibacillus</taxon>
    </lineage>
</organism>
<keyword evidence="8" id="KW-0282">Flagellum</keyword>
<feature type="domain" description="Flagellar basal body rod protein N-terminal" evidence="7">
    <location>
        <begin position="9"/>
        <end position="38"/>
    </location>
</feature>
<evidence type="ECO:0000256" key="4">
    <source>
        <dbReference type="ARBA" id="ARBA00023143"/>
    </source>
</evidence>
<evidence type="ECO:0000259" key="7">
    <source>
        <dbReference type="Pfam" id="PF00460"/>
    </source>
</evidence>
<dbReference type="GO" id="GO:0071978">
    <property type="term" value="P:bacterial-type flagellum-dependent swarming motility"/>
    <property type="evidence" value="ECO:0007669"/>
    <property type="project" value="TreeGrafter"/>
</dbReference>
<dbReference type="GO" id="GO:0030694">
    <property type="term" value="C:bacterial-type flagellum basal body, rod"/>
    <property type="evidence" value="ECO:0007669"/>
    <property type="project" value="InterPro"/>
</dbReference>
<dbReference type="Pfam" id="PF00460">
    <property type="entry name" value="Flg_bb_rod"/>
    <property type="match status" value="1"/>
</dbReference>
<dbReference type="PIRSF" id="PIRSF002889">
    <property type="entry name" value="Rod_FlgB"/>
    <property type="match status" value="1"/>
</dbReference>
<sequence>MDILNKPSFQTLERALDAAALRQKVIADNVANVDTPFFKRSEVRFEELLQQEMNGAGIEGYRTDPRHFYIGRPPKPEPQIVRDNQSMINNNLNNVDIDYEMALMAKNQLRYNVMVQQVSGEIKKIRTAIGGRV</sequence>
<evidence type="ECO:0000313" key="9">
    <source>
        <dbReference type="Proteomes" id="UP000028123"/>
    </source>
</evidence>
<comment type="subunit">
    <text evidence="6">The basal body constitutes a major portion of the flagellar organelle and consists of a number of rings mounted on a central rod.</text>
</comment>
<evidence type="ECO:0000256" key="2">
    <source>
        <dbReference type="ARBA" id="ARBA00009677"/>
    </source>
</evidence>
<dbReference type="InterPro" id="IPR006300">
    <property type="entry name" value="FlgB"/>
</dbReference>
<dbReference type="PROSITE" id="PS00588">
    <property type="entry name" value="FLAGELLA_BB_ROD"/>
    <property type="match status" value="1"/>
</dbReference>
<dbReference type="PANTHER" id="PTHR30435">
    <property type="entry name" value="FLAGELLAR PROTEIN"/>
    <property type="match status" value="1"/>
</dbReference>
<reference evidence="8 9" key="1">
    <citation type="submission" date="2014-06" db="EMBL/GenBank/DDBJ databases">
        <title>Draft genome sequence of Paenibacillus sp. MSt1.</title>
        <authorList>
            <person name="Aw Y.K."/>
            <person name="Ong K.S."/>
            <person name="Gan H.M."/>
            <person name="Lee S.M."/>
        </authorList>
    </citation>
    <scope>NUCLEOTIDE SEQUENCE [LARGE SCALE GENOMIC DNA]</scope>
    <source>
        <strain evidence="8 9">MSt1</strain>
    </source>
</reference>
<keyword evidence="4 6" id="KW-0975">Bacterial flagellum</keyword>
<keyword evidence="9" id="KW-1185">Reference proteome</keyword>
<gene>
    <name evidence="8" type="ORF">ET33_20135</name>
</gene>
<proteinExistence type="inferred from homology"/>
<accession>A0A081PA33</accession>
<evidence type="ECO:0000313" key="8">
    <source>
        <dbReference type="EMBL" id="KEQ27556.1"/>
    </source>
</evidence>
<dbReference type="NCBIfam" id="TIGR01396">
    <property type="entry name" value="FlgB"/>
    <property type="match status" value="1"/>
</dbReference>
<evidence type="ECO:0000256" key="3">
    <source>
        <dbReference type="ARBA" id="ARBA00014376"/>
    </source>
</evidence>
<dbReference type="OrthoDB" id="9792068at2"/>
<dbReference type="eggNOG" id="COG1815">
    <property type="taxonomic scope" value="Bacteria"/>
</dbReference>
<dbReference type="AlphaFoldDB" id="A0A081PA33"/>
<dbReference type="PANTHER" id="PTHR30435:SF12">
    <property type="entry name" value="FLAGELLAR BASAL BODY ROD PROTEIN FLGB"/>
    <property type="match status" value="1"/>
</dbReference>
<evidence type="ECO:0000256" key="1">
    <source>
        <dbReference type="ARBA" id="ARBA00004117"/>
    </source>
</evidence>
<comment type="caution">
    <text evidence="8">The sequence shown here is derived from an EMBL/GenBank/DDBJ whole genome shotgun (WGS) entry which is preliminary data.</text>
</comment>
<dbReference type="Proteomes" id="UP000028123">
    <property type="component" value="Unassembled WGS sequence"/>
</dbReference>
<evidence type="ECO:0000256" key="5">
    <source>
        <dbReference type="ARBA" id="ARBA00024934"/>
    </source>
</evidence>
<comment type="function">
    <text evidence="5 6">Structural component of flagellum, the bacterial motility apparatus. Part of the rod structure of flagellar basal body.</text>
</comment>
<dbReference type="EMBL" id="JNVM01000003">
    <property type="protein sequence ID" value="KEQ27556.1"/>
    <property type="molecule type" value="Genomic_DNA"/>
</dbReference>
<name>A0A081PA33_9BACL</name>
<dbReference type="RefSeq" id="WP_036676472.1">
    <property type="nucleotide sequence ID" value="NZ_FYEP01000016.1"/>
</dbReference>
<evidence type="ECO:0000256" key="6">
    <source>
        <dbReference type="PIRNR" id="PIRNR002889"/>
    </source>
</evidence>
<dbReference type="InterPro" id="IPR019776">
    <property type="entry name" value="Flagellar_basal_body_rod_CS"/>
</dbReference>